<evidence type="ECO:0000313" key="2">
    <source>
        <dbReference type="EMBL" id="KAI6645820.1"/>
    </source>
</evidence>
<dbReference type="EMBL" id="JAKMXF010000365">
    <property type="protein sequence ID" value="KAI6645820.1"/>
    <property type="molecule type" value="Genomic_DNA"/>
</dbReference>
<sequence length="220" mass="25414">MESHSGYNIGWRTDRYRRFLPELDSCKELKNDCSIKTSPEAQSSADKLELMLHTASINRTLVEAYMEDMAVRRDTLREGDLAIAKIEDYNRERNEDQNHIVTSVQKHRTEATKYPQPPELRESKLLLLNDISVERYGKKGSKKKTVKKESSLKTRSPSPTRIFFTESPDKPTVCVKKANKEERWEPLSYSAMGDLGFNFRIAPGEGQLWGKTTKMWKPNI</sequence>
<keyword evidence="3" id="KW-1185">Reference proteome</keyword>
<gene>
    <name evidence="2" type="ORF">LOD99_13080</name>
</gene>
<comment type="caution">
    <text evidence="2">The sequence shown here is derived from an EMBL/GenBank/DDBJ whole genome shotgun (WGS) entry which is preliminary data.</text>
</comment>
<proteinExistence type="predicted"/>
<evidence type="ECO:0000256" key="1">
    <source>
        <dbReference type="SAM" id="MobiDB-lite"/>
    </source>
</evidence>
<accession>A0AAV7JAX5</accession>
<dbReference type="AlphaFoldDB" id="A0AAV7JAX5"/>
<name>A0AAV7JAX5_9METZ</name>
<organism evidence="2 3">
    <name type="scientific">Oopsacas minuta</name>
    <dbReference type="NCBI Taxonomy" id="111878"/>
    <lineage>
        <taxon>Eukaryota</taxon>
        <taxon>Metazoa</taxon>
        <taxon>Porifera</taxon>
        <taxon>Hexactinellida</taxon>
        <taxon>Hexasterophora</taxon>
        <taxon>Lyssacinosida</taxon>
        <taxon>Leucopsacidae</taxon>
        <taxon>Oopsacas</taxon>
    </lineage>
</organism>
<dbReference type="Proteomes" id="UP001165289">
    <property type="component" value="Unassembled WGS sequence"/>
</dbReference>
<protein>
    <submittedName>
        <fullName evidence="2">Uncharacterized protein</fullName>
    </submittedName>
</protein>
<feature type="region of interest" description="Disordered" evidence="1">
    <location>
        <begin position="138"/>
        <end position="159"/>
    </location>
</feature>
<evidence type="ECO:0000313" key="3">
    <source>
        <dbReference type="Proteomes" id="UP001165289"/>
    </source>
</evidence>
<reference evidence="2 3" key="1">
    <citation type="journal article" date="2023" name="BMC Biol.">
        <title>The compact genome of the sponge Oopsacas minuta (Hexactinellida) is lacking key metazoan core genes.</title>
        <authorList>
            <person name="Santini S."/>
            <person name="Schenkelaars Q."/>
            <person name="Jourda C."/>
            <person name="Duchesne M."/>
            <person name="Belahbib H."/>
            <person name="Rocher C."/>
            <person name="Selva M."/>
            <person name="Riesgo A."/>
            <person name="Vervoort M."/>
            <person name="Leys S.P."/>
            <person name="Kodjabachian L."/>
            <person name="Le Bivic A."/>
            <person name="Borchiellini C."/>
            <person name="Claverie J.M."/>
            <person name="Renard E."/>
        </authorList>
    </citation>
    <scope>NUCLEOTIDE SEQUENCE [LARGE SCALE GENOMIC DNA]</scope>
    <source>
        <strain evidence="2">SPO-2</strain>
    </source>
</reference>